<dbReference type="InterPro" id="IPR036047">
    <property type="entry name" value="F-box-like_dom_sf"/>
</dbReference>
<evidence type="ECO:0000313" key="3">
    <source>
        <dbReference type="EMBL" id="KAK9742627.1"/>
    </source>
</evidence>
<gene>
    <name evidence="3" type="ORF">RND81_03G186600</name>
</gene>
<dbReference type="AlphaFoldDB" id="A0AAW1MA98"/>
<reference evidence="3" key="1">
    <citation type="submission" date="2024-03" db="EMBL/GenBank/DDBJ databases">
        <title>WGS assembly of Saponaria officinalis var. Norfolk2.</title>
        <authorList>
            <person name="Jenkins J."/>
            <person name="Shu S."/>
            <person name="Grimwood J."/>
            <person name="Barry K."/>
            <person name="Goodstein D."/>
            <person name="Schmutz J."/>
            <person name="Leebens-Mack J."/>
            <person name="Osbourn A."/>
        </authorList>
    </citation>
    <scope>NUCLEOTIDE SEQUENCE [LARGE SCALE GENOMIC DNA]</scope>
    <source>
        <strain evidence="3">JIC</strain>
    </source>
</reference>
<dbReference type="Pfam" id="PF07734">
    <property type="entry name" value="FBA_1"/>
    <property type="match status" value="1"/>
</dbReference>
<dbReference type="InterPro" id="IPR001810">
    <property type="entry name" value="F-box_dom"/>
</dbReference>
<dbReference type="NCBIfam" id="TIGR01640">
    <property type="entry name" value="F_box_assoc_1"/>
    <property type="match status" value="1"/>
</dbReference>
<feature type="domain" description="F-box" evidence="2">
    <location>
        <begin position="1"/>
        <end position="49"/>
    </location>
</feature>
<dbReference type="PANTHER" id="PTHR31672">
    <property type="entry name" value="BNACNNG10540D PROTEIN"/>
    <property type="match status" value="1"/>
</dbReference>
<feature type="compositionally biased region" description="Basic residues" evidence="1">
    <location>
        <begin position="384"/>
        <end position="399"/>
    </location>
</feature>
<sequence>MITQLPIDLISDILARLPAKTLIRLKIVCKSLYILISDADFANHHLERSISTNSNLHYVVKTPRMYLQEYAHLPKPHKQSCPVLHSADFDSLDNPRELSHPFKECKTGVWVLGSCRGLLLLRAGYGHLLYNPTTQTYNVLPFLSVYEPARSYGHHDYGFGYVSVAKDYKCVRIMQCYFKEVDDLLCEVMVYSMKMNCWKRAPDVPCYFRPCGWSVGALLHESFHWVGTNRDNEYELIVAFSLRDETFNCLPLPNFRFEQYDAMYMGTLDDCLCLLVNNYRLCTVWVMKEYGVVGSWTMMYSVEKARCYNLERPISYSVDKKRLLVRKTLCMLTYIDLETMESTDVMFTGWERGLDAHVYIENLLMLDYNEFVINVGTKNDQQGKTKKKRRRRRRRRNKRTSQGENAVERT</sequence>
<comment type="caution">
    <text evidence="3">The sequence shown here is derived from an EMBL/GenBank/DDBJ whole genome shotgun (WGS) entry which is preliminary data.</text>
</comment>
<accession>A0AAW1MA98</accession>
<feature type="region of interest" description="Disordered" evidence="1">
    <location>
        <begin position="379"/>
        <end position="410"/>
    </location>
</feature>
<dbReference type="SMART" id="SM00256">
    <property type="entry name" value="FBOX"/>
    <property type="match status" value="1"/>
</dbReference>
<evidence type="ECO:0000259" key="2">
    <source>
        <dbReference type="PROSITE" id="PS50181"/>
    </source>
</evidence>
<evidence type="ECO:0000313" key="4">
    <source>
        <dbReference type="Proteomes" id="UP001443914"/>
    </source>
</evidence>
<dbReference type="PROSITE" id="PS50181">
    <property type="entry name" value="FBOX"/>
    <property type="match status" value="1"/>
</dbReference>
<dbReference type="Pfam" id="PF00646">
    <property type="entry name" value="F-box"/>
    <property type="match status" value="1"/>
</dbReference>
<dbReference type="CDD" id="cd22157">
    <property type="entry name" value="F-box_AtFBW1-like"/>
    <property type="match status" value="1"/>
</dbReference>
<dbReference type="Gene3D" id="1.20.1280.50">
    <property type="match status" value="1"/>
</dbReference>
<dbReference type="Proteomes" id="UP001443914">
    <property type="component" value="Unassembled WGS sequence"/>
</dbReference>
<dbReference type="InterPro" id="IPR050796">
    <property type="entry name" value="SCF_F-box_component"/>
</dbReference>
<dbReference type="InterPro" id="IPR006527">
    <property type="entry name" value="F-box-assoc_dom_typ1"/>
</dbReference>
<proteinExistence type="predicted"/>
<dbReference type="InterPro" id="IPR017451">
    <property type="entry name" value="F-box-assoc_interact_dom"/>
</dbReference>
<dbReference type="PANTHER" id="PTHR31672:SF13">
    <property type="entry name" value="F-BOX PROTEIN CPR30-LIKE"/>
    <property type="match status" value="1"/>
</dbReference>
<name>A0AAW1MA98_SAPOF</name>
<evidence type="ECO:0000256" key="1">
    <source>
        <dbReference type="SAM" id="MobiDB-lite"/>
    </source>
</evidence>
<protein>
    <recommendedName>
        <fullName evidence="2">F-box domain-containing protein</fullName>
    </recommendedName>
</protein>
<keyword evidence="4" id="KW-1185">Reference proteome</keyword>
<dbReference type="EMBL" id="JBDFQZ010000003">
    <property type="protein sequence ID" value="KAK9742627.1"/>
    <property type="molecule type" value="Genomic_DNA"/>
</dbReference>
<dbReference type="SUPFAM" id="SSF81383">
    <property type="entry name" value="F-box domain"/>
    <property type="match status" value="1"/>
</dbReference>
<organism evidence="3 4">
    <name type="scientific">Saponaria officinalis</name>
    <name type="common">Common soapwort</name>
    <name type="synonym">Lychnis saponaria</name>
    <dbReference type="NCBI Taxonomy" id="3572"/>
    <lineage>
        <taxon>Eukaryota</taxon>
        <taxon>Viridiplantae</taxon>
        <taxon>Streptophyta</taxon>
        <taxon>Embryophyta</taxon>
        <taxon>Tracheophyta</taxon>
        <taxon>Spermatophyta</taxon>
        <taxon>Magnoliopsida</taxon>
        <taxon>eudicotyledons</taxon>
        <taxon>Gunneridae</taxon>
        <taxon>Pentapetalae</taxon>
        <taxon>Caryophyllales</taxon>
        <taxon>Caryophyllaceae</taxon>
        <taxon>Caryophylleae</taxon>
        <taxon>Saponaria</taxon>
    </lineage>
</organism>